<gene>
    <name evidence="6" type="ORF">CLV72_103460</name>
</gene>
<dbReference type="AlphaFoldDB" id="A0A2T0Q7Z5"/>
<dbReference type="RefSeq" id="WP_106244830.1">
    <property type="nucleotide sequence ID" value="NZ_PVZC01000003.1"/>
</dbReference>
<keyword evidence="2 4" id="KW-0378">Hydrolase</keyword>
<feature type="site" description="Important for catalytic activity" evidence="4">
    <location>
        <position position="220"/>
    </location>
</feature>
<feature type="domain" description="Adenosine deaminase" evidence="5">
    <location>
        <begin position="9"/>
        <end position="327"/>
    </location>
</feature>
<dbReference type="GO" id="GO:0009117">
    <property type="term" value="P:nucleotide metabolic process"/>
    <property type="evidence" value="ECO:0007669"/>
    <property type="project" value="UniProtKB-KW"/>
</dbReference>
<keyword evidence="7" id="KW-1185">Reference proteome</keyword>
<evidence type="ECO:0000256" key="3">
    <source>
        <dbReference type="ARBA" id="ARBA00022833"/>
    </source>
</evidence>
<feature type="binding site" evidence="4">
    <location>
        <position position="194"/>
    </location>
    <ligand>
        <name>Zn(2+)</name>
        <dbReference type="ChEBI" id="CHEBI:29105"/>
        <note>catalytic</note>
    </ligand>
</feature>
<feature type="binding site" evidence="4">
    <location>
        <position position="276"/>
    </location>
    <ligand>
        <name>substrate</name>
    </ligand>
</feature>
<reference evidence="6 7" key="1">
    <citation type="submission" date="2018-03" db="EMBL/GenBank/DDBJ databases">
        <title>Genomic Encyclopedia of Archaeal and Bacterial Type Strains, Phase II (KMG-II): from individual species to whole genera.</title>
        <authorList>
            <person name="Goeker M."/>
        </authorList>
    </citation>
    <scope>NUCLEOTIDE SEQUENCE [LARGE SCALE GENOMIC DNA]</scope>
    <source>
        <strain evidence="6 7">DSM 45601</strain>
    </source>
</reference>
<sequence>MHDFIAGLPKCELHLHIEGTLEPELRFELARRNGVELPYASVAEMRASYEFDSLASFLAVYYDGMGVLRTEPDFYELATAYLEKAAAQNVRYAEIFFDPQAHTGRGVPFDVVIRGLARAIGDAEARLGVRAQLIMCFLRDYQAEFAMATLLESLPYRQWIAGVGLDSDERGNPPAKFAAVFERARREGYRLTMHCDVDQPDTTEHIRQCLELIGVDRIDHGVNALEDQALVDEIARRGLGLTVCPISNGFVVEGAKAAEIRRMLDLGLRVTINSDDPAYFGGYVQENLVRVYEELDLTAEELVRFERNAFEIAWLPRAVKDGYLAELEAYAAARGASAG</sequence>
<keyword evidence="1 4" id="KW-0479">Metal-binding</keyword>
<dbReference type="OrthoDB" id="9779574at2"/>
<dbReference type="InterPro" id="IPR032466">
    <property type="entry name" value="Metal_Hydrolase"/>
</dbReference>
<dbReference type="InterPro" id="IPR028892">
    <property type="entry name" value="ADE"/>
</dbReference>
<dbReference type="InterPro" id="IPR001365">
    <property type="entry name" value="A_deaminase_dom"/>
</dbReference>
<accession>A0A2T0Q7Z5</accession>
<feature type="binding site" evidence="4">
    <location>
        <position position="14"/>
    </location>
    <ligand>
        <name>Zn(2+)</name>
        <dbReference type="ChEBI" id="CHEBI:29105"/>
        <note>catalytic</note>
    </ligand>
</feature>
<comment type="function">
    <text evidence="4">Catalyzes the hydrolytic deamination of adenine to hypoxanthine. Plays an important role in the purine salvage pathway and in nitrogen catabolism.</text>
</comment>
<dbReference type="GO" id="GO:0008270">
    <property type="term" value="F:zinc ion binding"/>
    <property type="evidence" value="ECO:0007669"/>
    <property type="project" value="UniProtKB-UniRule"/>
</dbReference>
<dbReference type="GO" id="GO:0000034">
    <property type="term" value="F:adenine deaminase activity"/>
    <property type="evidence" value="ECO:0007669"/>
    <property type="project" value="UniProtKB-UniRule"/>
</dbReference>
<dbReference type="Gene3D" id="3.20.20.140">
    <property type="entry name" value="Metal-dependent hydrolases"/>
    <property type="match status" value="1"/>
</dbReference>
<name>A0A2T0Q7Z5_9ACTN</name>
<evidence type="ECO:0000313" key="7">
    <source>
        <dbReference type="Proteomes" id="UP000237846"/>
    </source>
</evidence>
<evidence type="ECO:0000256" key="1">
    <source>
        <dbReference type="ARBA" id="ARBA00022723"/>
    </source>
</evidence>
<dbReference type="GO" id="GO:0005829">
    <property type="term" value="C:cytosol"/>
    <property type="evidence" value="ECO:0007669"/>
    <property type="project" value="TreeGrafter"/>
</dbReference>
<evidence type="ECO:0000256" key="4">
    <source>
        <dbReference type="HAMAP-Rule" id="MF_01962"/>
    </source>
</evidence>
<comment type="similarity">
    <text evidence="4">Belongs to the metallo-dependent hydrolases superfamily. Adenosine and AMP deaminases family. Adenine deaminase type 2 subfamily.</text>
</comment>
<dbReference type="PANTHER" id="PTHR43114:SF7">
    <property type="entry name" value="ADENOSINE DEAMINASE DOMAIN-CONTAINING PROTEIN"/>
    <property type="match status" value="1"/>
</dbReference>
<dbReference type="EC" id="3.5.4.2" evidence="4"/>
<evidence type="ECO:0000313" key="6">
    <source>
        <dbReference type="EMBL" id="PRX99853.1"/>
    </source>
</evidence>
<dbReference type="PANTHER" id="PTHR43114">
    <property type="entry name" value="ADENINE DEAMINASE"/>
    <property type="match status" value="1"/>
</dbReference>
<organism evidence="6 7">
    <name type="scientific">Allonocardiopsis opalescens</name>
    <dbReference type="NCBI Taxonomy" id="1144618"/>
    <lineage>
        <taxon>Bacteria</taxon>
        <taxon>Bacillati</taxon>
        <taxon>Actinomycetota</taxon>
        <taxon>Actinomycetes</taxon>
        <taxon>Streptosporangiales</taxon>
        <taxon>Allonocardiopsis</taxon>
    </lineage>
</organism>
<dbReference type="EMBL" id="PVZC01000003">
    <property type="protein sequence ID" value="PRX99853.1"/>
    <property type="molecule type" value="Genomic_DNA"/>
</dbReference>
<dbReference type="CDD" id="cd01320">
    <property type="entry name" value="ADA"/>
    <property type="match status" value="1"/>
</dbReference>
<keyword evidence="4" id="KW-0546">Nucleotide metabolism</keyword>
<protein>
    <recommendedName>
        <fullName evidence="4">Adenine deaminase</fullName>
        <shortName evidence="4">ADE</shortName>
        <ecNumber evidence="4">3.5.4.2</ecNumber>
    </recommendedName>
    <alternativeName>
        <fullName evidence="4">Adenine aminohydrolase</fullName>
        <shortName evidence="4">AAH</shortName>
    </alternativeName>
</protein>
<dbReference type="GO" id="GO:0006146">
    <property type="term" value="P:adenine catabolic process"/>
    <property type="evidence" value="ECO:0007669"/>
    <property type="project" value="UniProtKB-UniRule"/>
</dbReference>
<dbReference type="HAMAP" id="MF_01962">
    <property type="entry name" value="Adenine_deaminase"/>
    <property type="match status" value="1"/>
</dbReference>
<keyword evidence="3 4" id="KW-0862">Zinc</keyword>
<feature type="binding site" evidence="4">
    <location>
        <position position="16"/>
    </location>
    <ligand>
        <name>Zn(2+)</name>
        <dbReference type="ChEBI" id="CHEBI:29105"/>
        <note>catalytic</note>
    </ligand>
</feature>
<dbReference type="Pfam" id="PF00962">
    <property type="entry name" value="A_deaminase"/>
    <property type="match status" value="1"/>
</dbReference>
<dbReference type="InterPro" id="IPR006330">
    <property type="entry name" value="Ado/ade_deaminase"/>
</dbReference>
<proteinExistence type="inferred from homology"/>
<dbReference type="NCBIfam" id="NF006850">
    <property type="entry name" value="PRK09358.1-6"/>
    <property type="match status" value="1"/>
</dbReference>
<comment type="caution">
    <text evidence="6">The sequence shown here is derived from an EMBL/GenBank/DDBJ whole genome shotgun (WGS) entry which is preliminary data.</text>
</comment>
<comment type="caution">
    <text evidence="4">Lacks conserved residue(s) required for the propagation of feature annotation.</text>
</comment>
<feature type="binding site" evidence="4">
    <location>
        <position position="275"/>
    </location>
    <ligand>
        <name>Zn(2+)</name>
        <dbReference type="ChEBI" id="CHEBI:29105"/>
        <note>catalytic</note>
    </ligand>
</feature>
<dbReference type="GO" id="GO:0043103">
    <property type="term" value="P:hypoxanthine salvage"/>
    <property type="evidence" value="ECO:0007669"/>
    <property type="project" value="UniProtKB-UniRule"/>
</dbReference>
<comment type="catalytic activity">
    <reaction evidence="4">
        <text>adenine + H2O + H(+) = hypoxanthine + NH4(+)</text>
        <dbReference type="Rhea" id="RHEA:23688"/>
        <dbReference type="ChEBI" id="CHEBI:15377"/>
        <dbReference type="ChEBI" id="CHEBI:15378"/>
        <dbReference type="ChEBI" id="CHEBI:16708"/>
        <dbReference type="ChEBI" id="CHEBI:17368"/>
        <dbReference type="ChEBI" id="CHEBI:28938"/>
        <dbReference type="EC" id="3.5.4.2"/>
    </reaction>
</comment>
<dbReference type="Proteomes" id="UP000237846">
    <property type="component" value="Unassembled WGS sequence"/>
</dbReference>
<dbReference type="NCBIfam" id="TIGR01430">
    <property type="entry name" value="aden_deam"/>
    <property type="match status" value="1"/>
</dbReference>
<comment type="cofactor">
    <cofactor evidence="4">
        <name>Zn(2+)</name>
        <dbReference type="ChEBI" id="CHEBI:29105"/>
    </cofactor>
    <text evidence="4">Binds 1 zinc ion per subunit.</text>
</comment>
<evidence type="ECO:0000256" key="2">
    <source>
        <dbReference type="ARBA" id="ARBA00022801"/>
    </source>
</evidence>
<dbReference type="SUPFAM" id="SSF51556">
    <property type="entry name" value="Metallo-dependent hydrolases"/>
    <property type="match status" value="1"/>
</dbReference>
<evidence type="ECO:0000259" key="5">
    <source>
        <dbReference type="Pfam" id="PF00962"/>
    </source>
</evidence>